<dbReference type="Gene3D" id="3.40.50.1110">
    <property type="entry name" value="SGNH hydrolase"/>
    <property type="match status" value="1"/>
</dbReference>
<feature type="domain" description="SGNH hydrolase-type esterase N-terminal" evidence="3">
    <location>
        <begin position="23"/>
        <end position="171"/>
    </location>
</feature>
<reference evidence="4" key="2">
    <citation type="submission" date="2021-04" db="EMBL/GenBank/DDBJ databases">
        <authorList>
            <person name="Gilroy R."/>
        </authorList>
    </citation>
    <scope>NUCLEOTIDE SEQUENCE</scope>
    <source>
        <strain evidence="4">ChiHjej12B11-9795</strain>
    </source>
</reference>
<evidence type="ECO:0000313" key="5">
    <source>
        <dbReference type="Proteomes" id="UP000823862"/>
    </source>
</evidence>
<keyword evidence="1" id="KW-0732">Signal</keyword>
<feature type="chain" id="PRO_5038626436" evidence="1">
    <location>
        <begin position="21"/>
        <end position="367"/>
    </location>
</feature>
<dbReference type="EMBL" id="DWZI01000043">
    <property type="protein sequence ID" value="HJA86324.1"/>
    <property type="molecule type" value="Genomic_DNA"/>
</dbReference>
<name>A0A9D2HXJ3_9BACE</name>
<feature type="domain" description="SGNH hydrolase-type esterase" evidence="2">
    <location>
        <begin position="181"/>
        <end position="358"/>
    </location>
</feature>
<organism evidence="4 5">
    <name type="scientific">Candidatus Bacteroides avicola</name>
    <dbReference type="NCBI Taxonomy" id="2838468"/>
    <lineage>
        <taxon>Bacteria</taxon>
        <taxon>Pseudomonadati</taxon>
        <taxon>Bacteroidota</taxon>
        <taxon>Bacteroidia</taxon>
        <taxon>Bacteroidales</taxon>
        <taxon>Bacteroidaceae</taxon>
        <taxon>Bacteroides</taxon>
    </lineage>
</organism>
<dbReference type="Gene3D" id="2.60.120.260">
    <property type="entry name" value="Galactose-binding domain-like"/>
    <property type="match status" value="1"/>
</dbReference>
<proteinExistence type="predicted"/>
<protein>
    <submittedName>
        <fullName evidence="4">SGNH/GDSL hydrolase family protein</fullName>
    </submittedName>
</protein>
<evidence type="ECO:0000313" key="4">
    <source>
        <dbReference type="EMBL" id="HJA86324.1"/>
    </source>
</evidence>
<dbReference type="Pfam" id="PF14606">
    <property type="entry name" value="Lipase_GDSL_3"/>
    <property type="match status" value="1"/>
</dbReference>
<sequence>MHKLITISWLFLLWVAPLQAQTQWFNPLDNDGQAHYIQNQAWNEDGGNYNRLPSRAKEKVRSDVWNLSRESAGLSVRFQTDSKRIQVRYQVTGGYSMPHMPATGVSGVDLYAKVGGKSLICYGSYAFADTIRYTYTVDKEISPKAKKEYELYLPLYNGVKWLEIGIEEGKELTFVPARKDRSIVVYGTSIAQGACASRPGMAWSNIVSRELDVPVVNLGFSGNGKLEEEVIDFICEINAKAYVIDCMANLQDRTAEEVKSLAVKAVKQIRGKSSAPILLVEHAGYSNAPTNVGMDNAYRTPNKGLRAAYEDLKQQHTENLYYLSNEEIGLHPDSWVDYVHPSDYGMVQQAEAVERKLKEMGLVRLRE</sequence>
<dbReference type="InterPro" id="IPR013830">
    <property type="entry name" value="SGNH_hydro"/>
</dbReference>
<dbReference type="Pfam" id="PF14607">
    <property type="entry name" value="GxDLY"/>
    <property type="match status" value="1"/>
</dbReference>
<evidence type="ECO:0000256" key="1">
    <source>
        <dbReference type="SAM" id="SignalP"/>
    </source>
</evidence>
<accession>A0A9D2HXJ3</accession>
<dbReference type="Proteomes" id="UP000823862">
    <property type="component" value="Unassembled WGS sequence"/>
</dbReference>
<reference evidence="4" key="1">
    <citation type="journal article" date="2021" name="PeerJ">
        <title>Extensive microbial diversity within the chicken gut microbiome revealed by metagenomics and culture.</title>
        <authorList>
            <person name="Gilroy R."/>
            <person name="Ravi A."/>
            <person name="Getino M."/>
            <person name="Pursley I."/>
            <person name="Horton D.L."/>
            <person name="Alikhan N.F."/>
            <person name="Baker D."/>
            <person name="Gharbi K."/>
            <person name="Hall N."/>
            <person name="Watson M."/>
            <person name="Adriaenssens E.M."/>
            <person name="Foster-Nyarko E."/>
            <person name="Jarju S."/>
            <person name="Secka A."/>
            <person name="Antonio M."/>
            <person name="Oren A."/>
            <person name="Chaudhuri R.R."/>
            <person name="La Ragione R."/>
            <person name="Hildebrand F."/>
            <person name="Pallen M.J."/>
        </authorList>
    </citation>
    <scope>NUCLEOTIDE SEQUENCE</scope>
    <source>
        <strain evidence="4">ChiHjej12B11-9795</strain>
    </source>
</reference>
<dbReference type="InterPro" id="IPR032740">
    <property type="entry name" value="GxDLY"/>
</dbReference>
<evidence type="ECO:0000259" key="3">
    <source>
        <dbReference type="Pfam" id="PF14607"/>
    </source>
</evidence>
<comment type="caution">
    <text evidence="4">The sequence shown here is derived from an EMBL/GenBank/DDBJ whole genome shotgun (WGS) entry which is preliminary data.</text>
</comment>
<keyword evidence="4" id="KW-0378">Hydrolase</keyword>
<dbReference type="SUPFAM" id="SSF52266">
    <property type="entry name" value="SGNH hydrolase"/>
    <property type="match status" value="1"/>
</dbReference>
<dbReference type="AlphaFoldDB" id="A0A9D2HXJ3"/>
<feature type="signal peptide" evidence="1">
    <location>
        <begin position="1"/>
        <end position="20"/>
    </location>
</feature>
<evidence type="ECO:0000259" key="2">
    <source>
        <dbReference type="Pfam" id="PF14606"/>
    </source>
</evidence>
<gene>
    <name evidence="4" type="ORF">H9950_09095</name>
</gene>
<dbReference type="GO" id="GO:0016788">
    <property type="term" value="F:hydrolase activity, acting on ester bonds"/>
    <property type="evidence" value="ECO:0007669"/>
    <property type="project" value="UniProtKB-ARBA"/>
</dbReference>
<dbReference type="InterPro" id="IPR036514">
    <property type="entry name" value="SGNH_hydro_sf"/>
</dbReference>